<accession>A0A1H2WHH5</accession>
<dbReference type="Proteomes" id="UP001157137">
    <property type="component" value="Unassembled WGS sequence"/>
</dbReference>
<name>A0A1H2WHH5_9BACL</name>
<sequence>MSAVEAGMNFEDYTQYVNRLAKRLIRYRRSAMIDESDLASAALTALWQKQMERGLVDITYAKQIIKYAMLEVLRNSNLLKTPRSVPMRQAIQAYQRSVEQSEAEHLATSDPIEEWEQEELIREVGGVIGSFLYEDQLLLSLVFEQGLSFREVAEVLGSTKSVVYHRYRELIAEVRTKLDVDQFGSAKHL</sequence>
<dbReference type="NCBIfam" id="TIGR02937">
    <property type="entry name" value="sigma70-ECF"/>
    <property type="match status" value="1"/>
</dbReference>
<organism evidence="2 3">
    <name type="scientific">Alicyclobacillus hesperidum</name>
    <dbReference type="NCBI Taxonomy" id="89784"/>
    <lineage>
        <taxon>Bacteria</taxon>
        <taxon>Bacillati</taxon>
        <taxon>Bacillota</taxon>
        <taxon>Bacilli</taxon>
        <taxon>Bacillales</taxon>
        <taxon>Alicyclobacillaceae</taxon>
        <taxon>Alicyclobacillus</taxon>
    </lineage>
</organism>
<evidence type="ECO:0000313" key="2">
    <source>
        <dbReference type="EMBL" id="SDW79981.1"/>
    </source>
</evidence>
<dbReference type="GO" id="GO:0003700">
    <property type="term" value="F:DNA-binding transcription factor activity"/>
    <property type="evidence" value="ECO:0007669"/>
    <property type="project" value="InterPro"/>
</dbReference>
<dbReference type="InterPro" id="IPR014284">
    <property type="entry name" value="RNA_pol_sigma-70_dom"/>
</dbReference>
<dbReference type="EMBL" id="BSRA01000003">
    <property type="protein sequence ID" value="GLV13080.1"/>
    <property type="molecule type" value="Genomic_DNA"/>
</dbReference>
<protein>
    <submittedName>
        <fullName evidence="2">RNA polymerase, sigma 28 subunit, SigD/FliA/WhiG</fullName>
    </submittedName>
</protein>
<evidence type="ECO:0000313" key="3">
    <source>
        <dbReference type="Proteomes" id="UP000182589"/>
    </source>
</evidence>
<evidence type="ECO:0000313" key="1">
    <source>
        <dbReference type="EMBL" id="GLV13080.1"/>
    </source>
</evidence>
<dbReference type="GO" id="GO:0006352">
    <property type="term" value="P:DNA-templated transcription initiation"/>
    <property type="evidence" value="ECO:0007669"/>
    <property type="project" value="InterPro"/>
</dbReference>
<dbReference type="Gene3D" id="1.20.140.160">
    <property type="match status" value="1"/>
</dbReference>
<keyword evidence="3" id="KW-1185">Reference proteome</keyword>
<proteinExistence type="predicted"/>
<dbReference type="InterPro" id="IPR013324">
    <property type="entry name" value="RNA_pol_sigma_r3/r4-like"/>
</dbReference>
<dbReference type="RefSeq" id="WP_006447743.1">
    <property type="nucleotide sequence ID" value="NZ_BSRA01000003.1"/>
</dbReference>
<reference evidence="3" key="1">
    <citation type="submission" date="2016-10" db="EMBL/GenBank/DDBJ databases">
        <authorList>
            <person name="Varghese N."/>
        </authorList>
    </citation>
    <scope>NUCLEOTIDE SEQUENCE [LARGE SCALE GENOMIC DNA]</scope>
    <source>
        <strain evidence="3">DSM 12489</strain>
    </source>
</reference>
<dbReference type="AlphaFoldDB" id="A0A1H2WHH5"/>
<reference evidence="2" key="2">
    <citation type="submission" date="2016-10" db="EMBL/GenBank/DDBJ databases">
        <authorList>
            <person name="de Groot N.N."/>
        </authorList>
    </citation>
    <scope>NUCLEOTIDE SEQUENCE [LARGE SCALE GENOMIC DNA]</scope>
    <source>
        <strain evidence="2">DSM 12489</strain>
    </source>
</reference>
<dbReference type="EMBL" id="FNOJ01000015">
    <property type="protein sequence ID" value="SDW79981.1"/>
    <property type="molecule type" value="Genomic_DNA"/>
</dbReference>
<reference evidence="1" key="3">
    <citation type="submission" date="2023-02" db="EMBL/GenBank/DDBJ databases">
        <title>Proposal of a novel subspecies: Alicyclobacillus hesperidum subspecies aegle.</title>
        <authorList>
            <person name="Goto K."/>
            <person name="Fujii T."/>
            <person name="Yasui K."/>
            <person name="Mochida K."/>
            <person name="Kato-Tanaka Y."/>
            <person name="Morohoshi S."/>
            <person name="An S.Y."/>
            <person name="Kasai H."/>
            <person name="Yokota A."/>
        </authorList>
    </citation>
    <scope>NUCLEOTIDE SEQUENCE</scope>
    <source>
        <strain evidence="1">DSM 12766</strain>
    </source>
</reference>
<gene>
    <name evidence="1" type="ORF">Heshes_07640</name>
    <name evidence="2" type="ORF">SAMN04489725_11539</name>
</gene>
<dbReference type="SUPFAM" id="SSF88659">
    <property type="entry name" value="Sigma3 and sigma4 domains of RNA polymerase sigma factors"/>
    <property type="match status" value="1"/>
</dbReference>
<dbReference type="STRING" id="89784.SAMN04489725_11539"/>
<dbReference type="Proteomes" id="UP000182589">
    <property type="component" value="Unassembled WGS sequence"/>
</dbReference>